<comment type="caution">
    <text evidence="2">The sequence shown here is derived from an EMBL/GenBank/DDBJ whole genome shotgun (WGS) entry which is preliminary data.</text>
</comment>
<gene>
    <name evidence="2" type="ORF">HHX25_05115</name>
</gene>
<accession>A0ABX1RWL4</accession>
<evidence type="ECO:0000313" key="2">
    <source>
        <dbReference type="EMBL" id="NMH86874.1"/>
    </source>
</evidence>
<evidence type="ECO:0000259" key="1">
    <source>
        <dbReference type="Pfam" id="PF22243"/>
    </source>
</evidence>
<dbReference type="EMBL" id="JABBHF010000002">
    <property type="protein sequence ID" value="NMH86874.1"/>
    <property type="molecule type" value="Genomic_DNA"/>
</dbReference>
<dbReference type="Gene3D" id="2.60.40.4120">
    <property type="match status" value="1"/>
</dbReference>
<sequence>MKNIIKFIPVIILSLVFTSCLKSDLDELPAFEEAEITQFRFEYRWFDESSTQLKVVQIDTESTINGASVDCILTVPDADGDFTTAIKNQVSLSNIVGYADISTAATMAPVGNTPVLGTPGDFSSGNLQYEVTAADGTKKTWTLNIVSFNN</sequence>
<dbReference type="RefSeq" id="WP_169670827.1">
    <property type="nucleotide sequence ID" value="NZ_JABBHF010000002.1"/>
</dbReference>
<dbReference type="InterPro" id="IPR054460">
    <property type="entry name" value="DUF5018-rel"/>
</dbReference>
<reference evidence="2 3" key="1">
    <citation type="submission" date="2020-04" db="EMBL/GenBank/DDBJ databases">
        <title>A Flavivirga sp. nov.</title>
        <authorList>
            <person name="Sun X."/>
        </authorList>
    </citation>
    <scope>NUCLEOTIDE SEQUENCE [LARGE SCALE GENOMIC DNA]</scope>
    <source>
        <strain evidence="2 3">Y03</strain>
    </source>
</reference>
<dbReference type="PROSITE" id="PS51257">
    <property type="entry name" value="PROKAR_LIPOPROTEIN"/>
    <property type="match status" value="1"/>
</dbReference>
<evidence type="ECO:0000313" key="3">
    <source>
        <dbReference type="Proteomes" id="UP000746690"/>
    </source>
</evidence>
<organism evidence="2 3">
    <name type="scientific">Flavivirga algicola</name>
    <dbReference type="NCBI Taxonomy" id="2729136"/>
    <lineage>
        <taxon>Bacteria</taxon>
        <taxon>Pseudomonadati</taxon>
        <taxon>Bacteroidota</taxon>
        <taxon>Flavobacteriia</taxon>
        <taxon>Flavobacteriales</taxon>
        <taxon>Flavobacteriaceae</taxon>
        <taxon>Flavivirga</taxon>
    </lineage>
</organism>
<feature type="domain" description="DUF5018" evidence="1">
    <location>
        <begin position="36"/>
        <end position="144"/>
    </location>
</feature>
<keyword evidence="3" id="KW-1185">Reference proteome</keyword>
<name>A0ABX1RWL4_9FLAO</name>
<proteinExistence type="predicted"/>
<dbReference type="Pfam" id="PF22243">
    <property type="entry name" value="DUF5018-rel"/>
    <property type="match status" value="1"/>
</dbReference>
<protein>
    <recommendedName>
        <fullName evidence="1">DUF5018 domain-containing protein</fullName>
    </recommendedName>
</protein>
<dbReference type="Proteomes" id="UP000746690">
    <property type="component" value="Unassembled WGS sequence"/>
</dbReference>